<evidence type="ECO:0000313" key="3">
    <source>
        <dbReference type="Proteomes" id="UP000827889"/>
    </source>
</evidence>
<evidence type="ECO:0000313" key="4">
    <source>
        <dbReference type="RefSeq" id="XP_048137263.1"/>
    </source>
</evidence>
<evidence type="ECO:0000256" key="1">
    <source>
        <dbReference type="ARBA" id="ARBA00011738"/>
    </source>
</evidence>
<dbReference type="PANTHER" id="PTHR33178:SF10">
    <property type="entry name" value="STRESS-RESPONSE A_B BARREL DOMAIN-CONTAINING PROTEIN"/>
    <property type="match status" value="1"/>
</dbReference>
<dbReference type="PANTHER" id="PTHR33178">
    <property type="match status" value="1"/>
</dbReference>
<organism evidence="3 4">
    <name type="scientific">Rhodamnia argentea</name>
    <dbReference type="NCBI Taxonomy" id="178133"/>
    <lineage>
        <taxon>Eukaryota</taxon>
        <taxon>Viridiplantae</taxon>
        <taxon>Streptophyta</taxon>
        <taxon>Embryophyta</taxon>
        <taxon>Tracheophyta</taxon>
        <taxon>Spermatophyta</taxon>
        <taxon>Magnoliopsida</taxon>
        <taxon>eudicotyledons</taxon>
        <taxon>Gunneridae</taxon>
        <taxon>Pentapetalae</taxon>
        <taxon>rosids</taxon>
        <taxon>malvids</taxon>
        <taxon>Myrtales</taxon>
        <taxon>Myrtaceae</taxon>
        <taxon>Myrtoideae</taxon>
        <taxon>Myrteae</taxon>
        <taxon>Australasian group</taxon>
        <taxon>Rhodamnia</taxon>
    </lineage>
</organism>
<dbReference type="Proteomes" id="UP000827889">
    <property type="component" value="Chromosome 6"/>
</dbReference>
<dbReference type="InterPro" id="IPR044662">
    <property type="entry name" value="HS1/DABB1-like"/>
</dbReference>
<protein>
    <submittedName>
        <fullName evidence="4">Stress-response A/B barrel domain-containing protein HS1-like</fullName>
    </submittedName>
</protein>
<dbReference type="SMART" id="SM00886">
    <property type="entry name" value="Dabb"/>
    <property type="match status" value="1"/>
</dbReference>
<feature type="domain" description="Stress-response A/B barrel" evidence="2">
    <location>
        <begin position="9"/>
        <end position="103"/>
    </location>
</feature>
<sequence length="112" mass="13075">MEEEAKGFVRRVLLFKVKPETPPDQIEEAIKRYSNLVNLVESLKSWHMGTDVSIENLQEGFTHVFELTYESAEGVAEYMAHPAHLEFHELFWPLVEKVVVIDYKLTPFRNPN</sequence>
<comment type="subunit">
    <text evidence="1">Homodimer.</text>
</comment>
<reference evidence="4" key="1">
    <citation type="submission" date="2025-08" db="UniProtKB">
        <authorList>
            <consortium name="RefSeq"/>
        </authorList>
    </citation>
    <scope>IDENTIFICATION</scope>
    <source>
        <tissue evidence="4">Leaf</tissue>
    </source>
</reference>
<dbReference type="PROSITE" id="PS51502">
    <property type="entry name" value="S_R_A_B_BARREL"/>
    <property type="match status" value="1"/>
</dbReference>
<keyword evidence="3" id="KW-1185">Reference proteome</keyword>
<evidence type="ECO:0000259" key="2">
    <source>
        <dbReference type="PROSITE" id="PS51502"/>
    </source>
</evidence>
<dbReference type="InterPro" id="IPR013097">
    <property type="entry name" value="Dabb"/>
</dbReference>
<proteinExistence type="predicted"/>
<dbReference type="GeneID" id="125315644"/>
<gene>
    <name evidence="4" type="primary">LOC125315644</name>
</gene>
<dbReference type="SUPFAM" id="SSF54909">
    <property type="entry name" value="Dimeric alpha+beta barrel"/>
    <property type="match status" value="1"/>
</dbReference>
<dbReference type="RefSeq" id="XP_048137263.1">
    <property type="nucleotide sequence ID" value="XM_048281306.1"/>
</dbReference>
<accession>A0ABM3HKY5</accession>
<dbReference type="InterPro" id="IPR011008">
    <property type="entry name" value="Dimeric_a/b-barrel"/>
</dbReference>
<name>A0ABM3HKY5_9MYRT</name>
<dbReference type="Pfam" id="PF07876">
    <property type="entry name" value="Dabb"/>
    <property type="match status" value="1"/>
</dbReference>
<dbReference type="Gene3D" id="3.30.70.100">
    <property type="match status" value="1"/>
</dbReference>